<reference evidence="1" key="1">
    <citation type="submission" date="2023-04" db="EMBL/GenBank/DDBJ databases">
        <title>Chromosome-level genome of Chaenocephalus aceratus.</title>
        <authorList>
            <person name="Park H."/>
        </authorList>
    </citation>
    <scope>NUCLEOTIDE SEQUENCE</scope>
    <source>
        <strain evidence="1">DE</strain>
        <tissue evidence="1">Muscle</tissue>
    </source>
</reference>
<evidence type="ECO:0000313" key="2">
    <source>
        <dbReference type="Proteomes" id="UP001228049"/>
    </source>
</evidence>
<keyword evidence="2" id="KW-1185">Reference proteome</keyword>
<dbReference type="EMBL" id="JASDAP010000026">
    <property type="protein sequence ID" value="KAK1879473.1"/>
    <property type="molecule type" value="Genomic_DNA"/>
</dbReference>
<sequence>MILVDCPDLWGISEARCVLGALTHGRVPRSKIILPQNCTILDWVQQVEPGYSFTEDGFFENQTFASQCYQ</sequence>
<proteinExistence type="predicted"/>
<accession>A0AAD9BDL7</accession>
<name>A0AAD9BDL7_DISEL</name>
<dbReference type="Proteomes" id="UP001228049">
    <property type="component" value="Unassembled WGS sequence"/>
</dbReference>
<organism evidence="1 2">
    <name type="scientific">Dissostichus eleginoides</name>
    <name type="common">Patagonian toothfish</name>
    <name type="synonym">Dissostichus amissus</name>
    <dbReference type="NCBI Taxonomy" id="100907"/>
    <lineage>
        <taxon>Eukaryota</taxon>
        <taxon>Metazoa</taxon>
        <taxon>Chordata</taxon>
        <taxon>Craniata</taxon>
        <taxon>Vertebrata</taxon>
        <taxon>Euteleostomi</taxon>
        <taxon>Actinopterygii</taxon>
        <taxon>Neopterygii</taxon>
        <taxon>Teleostei</taxon>
        <taxon>Neoteleostei</taxon>
        <taxon>Acanthomorphata</taxon>
        <taxon>Eupercaria</taxon>
        <taxon>Perciformes</taxon>
        <taxon>Notothenioidei</taxon>
        <taxon>Nototheniidae</taxon>
        <taxon>Dissostichus</taxon>
    </lineage>
</organism>
<gene>
    <name evidence="1" type="ORF">KUDE01_027594</name>
</gene>
<protein>
    <submittedName>
        <fullName evidence="1">Alpha-N-acetylglucosaminidase</fullName>
    </submittedName>
</protein>
<dbReference type="AlphaFoldDB" id="A0AAD9BDL7"/>
<comment type="caution">
    <text evidence="1">The sequence shown here is derived from an EMBL/GenBank/DDBJ whole genome shotgun (WGS) entry which is preliminary data.</text>
</comment>
<evidence type="ECO:0000313" key="1">
    <source>
        <dbReference type="EMBL" id="KAK1879473.1"/>
    </source>
</evidence>